<dbReference type="AlphaFoldDB" id="A0A840IFK9"/>
<reference evidence="2 3" key="1">
    <citation type="submission" date="2020-08" db="EMBL/GenBank/DDBJ databases">
        <title>Genomic Encyclopedia of Archaeal and Bacterial Type Strains, Phase II (KMG-II): from individual species to whole genera.</title>
        <authorList>
            <person name="Goeker M."/>
        </authorList>
    </citation>
    <scope>NUCLEOTIDE SEQUENCE [LARGE SCALE GENOMIC DNA]</scope>
    <source>
        <strain evidence="2 3">DSM 23288</strain>
    </source>
</reference>
<organism evidence="2 3">
    <name type="scientific">Conexibacter arvalis</name>
    <dbReference type="NCBI Taxonomy" id="912552"/>
    <lineage>
        <taxon>Bacteria</taxon>
        <taxon>Bacillati</taxon>
        <taxon>Actinomycetota</taxon>
        <taxon>Thermoleophilia</taxon>
        <taxon>Solirubrobacterales</taxon>
        <taxon>Conexibacteraceae</taxon>
        <taxon>Conexibacter</taxon>
    </lineage>
</organism>
<dbReference type="SUPFAM" id="SSF53474">
    <property type="entry name" value="alpha/beta-Hydrolases"/>
    <property type="match status" value="1"/>
</dbReference>
<dbReference type="GO" id="GO:0003824">
    <property type="term" value="F:catalytic activity"/>
    <property type="evidence" value="ECO:0007669"/>
    <property type="project" value="UniProtKB-ARBA"/>
</dbReference>
<dbReference type="Gene3D" id="3.40.50.1820">
    <property type="entry name" value="alpha/beta hydrolase"/>
    <property type="match status" value="1"/>
</dbReference>
<feature type="domain" description="AB hydrolase-1" evidence="1">
    <location>
        <begin position="23"/>
        <end position="184"/>
    </location>
</feature>
<sequence length="275" mass="29014">MSELTVERDGVTLAGTDEGDGTPVVLLHGLTATRRYVVMGSRSLARGGHRVVAYDARGHGRSSPAPSPDAYGYELLAADLGAVLDAAGIERAVLAGASMGAHTLLRFALDAPERVAAIAVVTPAYDPVTQDDPARLDNWDALSTGLREGGIEGFVEANRVERMPAAWQDTVRTVLRQRLAQHDHLDAVADALHAVPRSRPFETLHDLAELDGIPAVVVASRDEADPGHPLAIGEAYAAAIPGAELRVEEEGRSPLAWQGGQLSRVIAELAARAPV</sequence>
<keyword evidence="3" id="KW-1185">Reference proteome</keyword>
<dbReference type="InterPro" id="IPR029058">
    <property type="entry name" value="AB_hydrolase_fold"/>
</dbReference>
<dbReference type="PRINTS" id="PR00111">
    <property type="entry name" value="ABHYDROLASE"/>
</dbReference>
<evidence type="ECO:0000313" key="2">
    <source>
        <dbReference type="EMBL" id="MBB4663609.1"/>
    </source>
</evidence>
<accession>A0A840IFK9</accession>
<dbReference type="PANTHER" id="PTHR43433">
    <property type="entry name" value="HYDROLASE, ALPHA/BETA FOLD FAMILY PROTEIN"/>
    <property type="match status" value="1"/>
</dbReference>
<dbReference type="InterPro" id="IPR000073">
    <property type="entry name" value="AB_hydrolase_1"/>
</dbReference>
<dbReference type="RefSeq" id="WP_183343325.1">
    <property type="nucleotide sequence ID" value="NZ_JACHNU010000004.1"/>
</dbReference>
<protein>
    <submittedName>
        <fullName evidence="2">Pimeloyl-ACP methyl ester carboxylesterase</fullName>
    </submittedName>
</protein>
<dbReference type="Pfam" id="PF00561">
    <property type="entry name" value="Abhydrolase_1"/>
    <property type="match status" value="1"/>
</dbReference>
<evidence type="ECO:0000313" key="3">
    <source>
        <dbReference type="Proteomes" id="UP000585272"/>
    </source>
</evidence>
<gene>
    <name evidence="2" type="ORF">BDZ31_003204</name>
</gene>
<dbReference type="Proteomes" id="UP000585272">
    <property type="component" value="Unassembled WGS sequence"/>
</dbReference>
<name>A0A840IFK9_9ACTN</name>
<dbReference type="EMBL" id="JACHNU010000004">
    <property type="protein sequence ID" value="MBB4663609.1"/>
    <property type="molecule type" value="Genomic_DNA"/>
</dbReference>
<dbReference type="InterPro" id="IPR050471">
    <property type="entry name" value="AB_hydrolase"/>
</dbReference>
<proteinExistence type="predicted"/>
<comment type="caution">
    <text evidence="2">The sequence shown here is derived from an EMBL/GenBank/DDBJ whole genome shotgun (WGS) entry which is preliminary data.</text>
</comment>
<dbReference type="PANTHER" id="PTHR43433:SF5">
    <property type="entry name" value="AB HYDROLASE-1 DOMAIN-CONTAINING PROTEIN"/>
    <property type="match status" value="1"/>
</dbReference>
<evidence type="ECO:0000259" key="1">
    <source>
        <dbReference type="Pfam" id="PF00561"/>
    </source>
</evidence>